<name>A0A5P0ZJ33_9LACO</name>
<dbReference type="SUPFAM" id="SSF52540">
    <property type="entry name" value="P-loop containing nucleoside triphosphate hydrolases"/>
    <property type="match status" value="1"/>
</dbReference>
<reference evidence="5 6" key="1">
    <citation type="journal article" date="2019" name="Syst. Appl. Microbiol.">
        <title>Polyphasic characterization of two novel Lactobacillus spp. isolated from blown salami packages: Description of Lactobacillus halodurans sp. nov. and Lactobacillus salsicarnum sp. nov.</title>
        <authorList>
            <person name="Schuster J.A."/>
            <person name="Klingl A."/>
            <person name="Vogel R.F."/>
            <person name="Ehrmann M.A."/>
        </authorList>
    </citation>
    <scope>NUCLEOTIDE SEQUENCE [LARGE SCALE GENOMIC DNA]</scope>
    <source>
        <strain evidence="5 6">TMW 1.2118</strain>
    </source>
</reference>
<evidence type="ECO:0000313" key="6">
    <source>
        <dbReference type="Proteomes" id="UP000380386"/>
    </source>
</evidence>
<dbReference type="InterPro" id="IPR027417">
    <property type="entry name" value="P-loop_NTPase"/>
</dbReference>
<evidence type="ECO:0000313" key="5">
    <source>
        <dbReference type="EMBL" id="MQS53126.1"/>
    </source>
</evidence>
<protein>
    <recommendedName>
        <fullName evidence="3">Nuclease SbcCD subunit C</fullName>
    </recommendedName>
</protein>
<dbReference type="SUPFAM" id="SSF57997">
    <property type="entry name" value="Tropomyosin"/>
    <property type="match status" value="1"/>
</dbReference>
<evidence type="ECO:0000256" key="1">
    <source>
        <dbReference type="ARBA" id="ARBA00006930"/>
    </source>
</evidence>
<organism evidence="5 6">
    <name type="scientific">Companilactobacillus mishanensis</name>
    <dbReference type="NCBI Taxonomy" id="2486008"/>
    <lineage>
        <taxon>Bacteria</taxon>
        <taxon>Bacillati</taxon>
        <taxon>Bacillota</taxon>
        <taxon>Bacilli</taxon>
        <taxon>Lactobacillales</taxon>
        <taxon>Lactobacillaceae</taxon>
        <taxon>Companilactobacillus</taxon>
    </lineage>
</organism>
<dbReference type="PANTHER" id="PTHR32114">
    <property type="entry name" value="ABC TRANSPORTER ABCH.3"/>
    <property type="match status" value="1"/>
</dbReference>
<dbReference type="Pfam" id="PF13558">
    <property type="entry name" value="SbcC_Walker_B"/>
    <property type="match status" value="1"/>
</dbReference>
<evidence type="ECO:0000256" key="3">
    <source>
        <dbReference type="ARBA" id="ARBA00013368"/>
    </source>
</evidence>
<dbReference type="OrthoDB" id="9795626at2"/>
<dbReference type="Proteomes" id="UP000380386">
    <property type="component" value="Unassembled WGS sequence"/>
</dbReference>
<evidence type="ECO:0000256" key="2">
    <source>
        <dbReference type="ARBA" id="ARBA00011322"/>
    </source>
</evidence>
<feature type="coiled-coil region" evidence="4">
    <location>
        <begin position="436"/>
        <end position="498"/>
    </location>
</feature>
<proteinExistence type="inferred from homology"/>
<dbReference type="AlphaFoldDB" id="A0A5P0ZJ33"/>
<comment type="similarity">
    <text evidence="1">Belongs to the SMC family. SbcC subfamily.</text>
</comment>
<dbReference type="CDD" id="cd03279">
    <property type="entry name" value="ABC_sbcCD"/>
    <property type="match status" value="1"/>
</dbReference>
<comment type="subunit">
    <text evidence="2">Heterodimer of SbcC and SbcD.</text>
</comment>
<dbReference type="RefSeq" id="WP_153383647.1">
    <property type="nucleotide sequence ID" value="NZ_VDFM01000012.1"/>
</dbReference>
<keyword evidence="4" id="KW-0175">Coiled coil</keyword>
<evidence type="ECO:0000256" key="4">
    <source>
        <dbReference type="SAM" id="Coils"/>
    </source>
</evidence>
<comment type="caution">
    <text evidence="5">The sequence shown here is derived from an EMBL/GenBank/DDBJ whole genome shotgun (WGS) entry which is preliminary data.</text>
</comment>
<feature type="coiled-coil region" evidence="4">
    <location>
        <begin position="553"/>
        <end position="580"/>
    </location>
</feature>
<gene>
    <name evidence="5" type="ORF">FHL02_08845</name>
</gene>
<dbReference type="EMBL" id="VDFM01000012">
    <property type="protein sequence ID" value="MQS53126.1"/>
    <property type="molecule type" value="Genomic_DNA"/>
</dbReference>
<sequence length="1056" mass="117958">MKPVYLEMNYFGPHEHSIIDFRKLEEAPIFLIGGDTGAGKSTIFDAMTFALFGTTTGDRDAKEMRSQFAPDDQETRVIFYFEQGNNLYKIERKPEQWLAKKSGKGLTKKNSDAKLGIVEEVGGVEIESIASKSMDVGTEISGILNLSADQFKKIILLPQNDFSEFLKSNTADKEKILKKIFGTQVFSDFTSKLKDTYDSSRKQSEKFANDLAVQYDTINLTDEEKETLSHESDEQKIVVLKTFVDDRNEKLQVAKTESTTADKALEKADKAFQAGRELQKKFSDLADSKKKYQENIVAKDADVKAKQAHYAELDWANGFKDTVRDLEINNRDLAQNVADKESMTGQVDDAKKANDIAIATSKKLSDQSADFDGKDKRVKSLTTLIPKVQRYEELNTNIEKLAPEISKLEADIKTKSDKSAEVSKTIEDKKSKATNVDELQASNDSLLAEREQLNNTLSPHENSISNLTDQITELQEKSDVLEKQLATSKTELESAESDYNDKIKTRQSLMIAQLQLELEDGKPCVVCGSTEHPNVVHNADADESKLKVSMQAVDDSQKAYAAAENNLKVIQKNVADNTSEIKTKTTELKTSQDALASNYTDLITDSKLDFPDKFDDVKIARLFVEAINDIDDKLEASRKINSEIKDLEQSLQVQNNLASEIKLILSGKTANLKTYQTELKKLSTELNDIENKNSTELLSKKSDLEHAITAFQTKFEEAKKTAQEADKVLSNIQTRLKDLNTQIENKTASIKKLEGSLKQALSDDKAKTDSENILKSWIDEINDGSLSELQATITGYQKEKEILEQDIQKNTAELESKKVPDIEKLQIALSEAKEKSNALLKQVTELNIIFNNTQKSYENIQHIMMEQGSFAKKLSEITSLYNVVNGREGNEDKLKLETYVVQNYLRKVLNYANDHFINLLSNNRYTFEIASEGANKRTDHGLDINVYDNETGAIRSSNTLSGGETFIAALSIALSLSEVVQSSANGVQIDALFVDEGFGSLDHETLEKAMVALETIGENRMVGVISHIDSMKATIGQQVLIEKVGDGRSRVQLISK</sequence>
<feature type="coiled-coil region" evidence="4">
    <location>
        <begin position="630"/>
        <end position="842"/>
    </location>
</feature>
<dbReference type="Gene3D" id="3.40.50.300">
    <property type="entry name" value="P-loop containing nucleotide triphosphate hydrolases"/>
    <property type="match status" value="2"/>
</dbReference>
<accession>A0A5P0ZJ33</accession>
<dbReference type="PANTHER" id="PTHR32114:SF2">
    <property type="entry name" value="ABC TRANSPORTER ABCH.3"/>
    <property type="match status" value="1"/>
</dbReference>